<evidence type="ECO:0000256" key="1">
    <source>
        <dbReference type="SAM" id="MobiDB-lite"/>
    </source>
</evidence>
<dbReference type="Proteomes" id="UP000285295">
    <property type="component" value="Unassembled WGS sequence"/>
</dbReference>
<proteinExistence type="predicted"/>
<reference evidence="3 4" key="2">
    <citation type="submission" date="2019-01" db="EMBL/GenBank/DDBJ databases">
        <authorList>
            <person name="Li Y."/>
        </authorList>
    </citation>
    <scope>NUCLEOTIDE SEQUENCE [LARGE SCALE GENOMIC DNA]</scope>
    <source>
        <strain evidence="3 4">D19-10-3-21</strain>
    </source>
</reference>
<dbReference type="EMBL" id="SAUX01000013">
    <property type="protein sequence ID" value="RWR28858.1"/>
    <property type="molecule type" value="Genomic_DNA"/>
</dbReference>
<accession>A0A443K7W6</accession>
<dbReference type="InterPro" id="IPR013783">
    <property type="entry name" value="Ig-like_fold"/>
</dbReference>
<protein>
    <recommendedName>
        <fullName evidence="2">Fibronectin type-III domain-containing protein</fullName>
    </recommendedName>
</protein>
<dbReference type="Gene3D" id="2.60.40.10">
    <property type="entry name" value="Immunoglobulins"/>
    <property type="match status" value="1"/>
</dbReference>
<dbReference type="InterPro" id="IPR036116">
    <property type="entry name" value="FN3_sf"/>
</dbReference>
<dbReference type="AlphaFoldDB" id="A0A443K7W6"/>
<dbReference type="PROSITE" id="PS50853">
    <property type="entry name" value="FN3"/>
    <property type="match status" value="1"/>
</dbReference>
<sequence>MAIFSSIAALSAWVGSYVFTFAAGAGITFSTALAVGKVAAYLVSAVAYSALSSAAQRLLAPRASVPKSEVQAVIQQSDAPRRIWVGQNLAGGIRALFDVKDARLYQLVVAGHGKMHGFDQFWIDGEPVLLNASGQVTSGVASGYVTVLTRDGSYLGGDYPELSVFSSWDSSRRLEGQATFLVIARAPKSENFMKVFPKAHQTVFNWVSRGAEVFDPRANATGYSDNAALVVNHYLTHPDGYRLDGGEIYWESVSALADWCDTPVPQFTGGTAPMMRLWGYWTLDEEPSEVLGRMATSSGIRAYETQDGRVGLIGGPFGAPACTLTAKDIRQIQTTEAISEREGYNTLRVSFMSAAHKYEMTEVDPWVDQGRVDVEGEISQELRPEMCPNQSQGRRLAKMAMHDGNRAKVEIITNLVGLKARYPSQPGQRHTILLDYRPEDGSGREIVGEYEVLDHEFDPVGLECRIELAKVDRSSQEWTPSEEGSIPAPLPASESDGAPDMTMTLNQRIIQVTQGVSQASLTVEAAAITGRDDLRIEAEYSSNWTAPNPTWFPMTSTGLTAVSGAVADGATLMARARPLGSFSGVADWEYLGPITIQVNAVPPSSPTALIVSPGSGYVHLSWRNPDDEFFQLRVYRNTSPVFSAASLVVVTGGAAGQISEAADTGAEVGVPYWYWVCAANASGVEGNPAGPATITL</sequence>
<evidence type="ECO:0000313" key="3">
    <source>
        <dbReference type="EMBL" id="RWR28858.1"/>
    </source>
</evidence>
<evidence type="ECO:0000313" key="4">
    <source>
        <dbReference type="Proteomes" id="UP000285295"/>
    </source>
</evidence>
<reference evidence="3 4" key="1">
    <citation type="submission" date="2019-01" db="EMBL/GenBank/DDBJ databases">
        <title>Sinorhodobacter populi sp. nov. isolated from the symptomatic bark tissue of Populus euramericana canker.</title>
        <authorList>
            <person name="Xu G."/>
        </authorList>
    </citation>
    <scope>NUCLEOTIDE SEQUENCE [LARGE SCALE GENOMIC DNA]</scope>
    <source>
        <strain evidence="3 4">D19-10-3-21</strain>
    </source>
</reference>
<dbReference type="OrthoDB" id="7357280at2"/>
<name>A0A443K7W6_9RHOB</name>
<organism evidence="3 4">
    <name type="scientific">Paenirhodobacter populi</name>
    <dbReference type="NCBI Taxonomy" id="2306993"/>
    <lineage>
        <taxon>Bacteria</taxon>
        <taxon>Pseudomonadati</taxon>
        <taxon>Pseudomonadota</taxon>
        <taxon>Alphaproteobacteria</taxon>
        <taxon>Rhodobacterales</taxon>
        <taxon>Rhodobacter group</taxon>
        <taxon>Paenirhodobacter</taxon>
    </lineage>
</organism>
<feature type="region of interest" description="Disordered" evidence="1">
    <location>
        <begin position="472"/>
        <end position="493"/>
    </location>
</feature>
<gene>
    <name evidence="3" type="ORF">D2T31_12155</name>
</gene>
<dbReference type="InterPro" id="IPR003961">
    <property type="entry name" value="FN3_dom"/>
</dbReference>
<dbReference type="RefSeq" id="WP_128237576.1">
    <property type="nucleotide sequence ID" value="NZ_SAUX01000013.1"/>
</dbReference>
<evidence type="ECO:0000259" key="2">
    <source>
        <dbReference type="PROSITE" id="PS50853"/>
    </source>
</evidence>
<comment type="caution">
    <text evidence="3">The sequence shown here is derived from an EMBL/GenBank/DDBJ whole genome shotgun (WGS) entry which is preliminary data.</text>
</comment>
<dbReference type="SUPFAM" id="SSF49265">
    <property type="entry name" value="Fibronectin type III"/>
    <property type="match status" value="1"/>
</dbReference>
<feature type="domain" description="Fibronectin type-III" evidence="2">
    <location>
        <begin position="602"/>
        <end position="696"/>
    </location>
</feature>